<keyword evidence="2" id="KW-0645">Protease</keyword>
<keyword evidence="6" id="KW-1185">Reference proteome</keyword>
<evidence type="ECO:0000256" key="1">
    <source>
        <dbReference type="ARBA" id="ARBA00005234"/>
    </source>
</evidence>
<accession>A0AAW0MLL1</accession>
<dbReference type="Gene3D" id="3.30.310.130">
    <property type="entry name" value="Ubiquitin-related"/>
    <property type="match status" value="1"/>
</dbReference>
<dbReference type="InterPro" id="IPR003653">
    <property type="entry name" value="Peptidase_C48_C"/>
</dbReference>
<keyword evidence="3" id="KW-0378">Hydrolase</keyword>
<dbReference type="GO" id="GO:0006508">
    <property type="term" value="P:proteolysis"/>
    <property type="evidence" value="ECO:0007669"/>
    <property type="project" value="UniProtKB-KW"/>
</dbReference>
<gene>
    <name evidence="5" type="ORF">WMY93_031641</name>
</gene>
<reference evidence="6" key="1">
    <citation type="submission" date="2024-04" db="EMBL/GenBank/DDBJ databases">
        <title>Salinicola lusitanus LLJ914,a marine bacterium isolated from the Okinawa Trough.</title>
        <authorList>
            <person name="Li J."/>
        </authorList>
    </citation>
    <scope>NUCLEOTIDE SEQUENCE [LARGE SCALE GENOMIC DNA]</scope>
</reference>
<dbReference type="Gene3D" id="1.10.418.20">
    <property type="match status" value="1"/>
</dbReference>
<evidence type="ECO:0000256" key="2">
    <source>
        <dbReference type="ARBA" id="ARBA00022670"/>
    </source>
</evidence>
<dbReference type="Proteomes" id="UP001460270">
    <property type="component" value="Unassembled WGS sequence"/>
</dbReference>
<evidence type="ECO:0000256" key="3">
    <source>
        <dbReference type="ARBA" id="ARBA00022801"/>
    </source>
</evidence>
<evidence type="ECO:0000259" key="4">
    <source>
        <dbReference type="PROSITE" id="PS50600"/>
    </source>
</evidence>
<dbReference type="AlphaFoldDB" id="A0AAW0MLL1"/>
<name>A0AAW0MLL1_9GOBI</name>
<protein>
    <recommendedName>
        <fullName evidence="4">Ubiquitin-like protease family profile domain-containing protein</fullName>
    </recommendedName>
</protein>
<evidence type="ECO:0000313" key="5">
    <source>
        <dbReference type="EMBL" id="KAK7877629.1"/>
    </source>
</evidence>
<comment type="caution">
    <text evidence="5">The sequence shown here is derived from an EMBL/GenBank/DDBJ whole genome shotgun (WGS) entry which is preliminary data.</text>
</comment>
<evidence type="ECO:0000313" key="6">
    <source>
        <dbReference type="Proteomes" id="UP001460270"/>
    </source>
</evidence>
<sequence length="904" mass="102202">MSSTCVTEQTETKESEQRLLLSRDFDDQAICHSLQLSCSGLRASLVSNEELSKRQKQTQPPVPSCAASCQSDEELLSPLGVIQESFTVSSSTVSDKIDSEKETFTEETQLNSKGINEIPLPKSPSHFYIRRDQWALLMAQRKKRGFKGLRWTTIVARGIRSVFPYCSFAFTGHRLKMLNSTKKGPEFTCGGYCRFVDCPVTFRVILTTSKTLKADVWFSGGCAVHRVTDIRSRYVRSTDRSKVGERLQVEKPRAMYLRSLGQLTEDVHISGCRDEAPPVHVLKQISYEARTKQRVHKHEIISLQKMVAEQKHPHSVLQKVLLEPKGVMLWSPCGIQIYQQRCKDDIVYLDATGSLLLTKKGAPPFYIYELVVRHPQKGSSPFPVASFFTTEHTTASVAYFLMAFVTDVRKWHGRKAAAPVMLVCDGSMVLMQAISIAFIGKGLQDTLACYYRIATGAAGKDDWKTPIIHRCLSHIMRNAKEMCKKYAPKHYSLAMHVFGLFTSAQTMAQLDEMLYSAAIVFGSPCVGPNVAHHFAHLQSLLQCIPSPESPQEEEADEELEADNDWGRHFQRVVDGAQVDLRGDPNPYYSDGFLQHLNTYMLPYAGLWSGIMLGDLGRHGKDAMYKNASKRFKHLQMLPKQNITTDNRTQGIMEKSQWDLKHLRNHLNMTLNAYKPVFLFITPIKLFFRTQKHLKIYGKAPPLAQTKAPPLAQTKAPPLAQTKLHSLWQWPRTEVVVASLKTPAGQTFTVRHTELCTLKPHIWLNGEIVEHLLRLSVQEMGQKIYIMDHYTAGVMLFGERKAVARSGLSKVNFEEFDGIMACVNINNCHWKLLYINAITTNVYLVDPSKSQREQKDSNCAAKRFRLDAIPVIGGIMRSALGYHKTKWTKFEMSTGCAPFVQLDLE</sequence>
<organism evidence="5 6">
    <name type="scientific">Mugilogobius chulae</name>
    <name type="common">yellowstripe goby</name>
    <dbReference type="NCBI Taxonomy" id="88201"/>
    <lineage>
        <taxon>Eukaryota</taxon>
        <taxon>Metazoa</taxon>
        <taxon>Chordata</taxon>
        <taxon>Craniata</taxon>
        <taxon>Vertebrata</taxon>
        <taxon>Euteleostomi</taxon>
        <taxon>Actinopterygii</taxon>
        <taxon>Neopterygii</taxon>
        <taxon>Teleostei</taxon>
        <taxon>Neoteleostei</taxon>
        <taxon>Acanthomorphata</taxon>
        <taxon>Gobiaria</taxon>
        <taxon>Gobiiformes</taxon>
        <taxon>Gobioidei</taxon>
        <taxon>Gobiidae</taxon>
        <taxon>Gobionellinae</taxon>
        <taxon>Mugilogobius</taxon>
    </lineage>
</organism>
<feature type="domain" description="Ubiquitin-like protease family profile" evidence="4">
    <location>
        <begin position="747"/>
        <end position="904"/>
    </location>
</feature>
<dbReference type="InterPro" id="IPR038765">
    <property type="entry name" value="Papain-like_cys_pep_sf"/>
</dbReference>
<dbReference type="GO" id="GO:0008234">
    <property type="term" value="F:cysteine-type peptidase activity"/>
    <property type="evidence" value="ECO:0007669"/>
    <property type="project" value="InterPro"/>
</dbReference>
<dbReference type="PROSITE" id="PS50600">
    <property type="entry name" value="ULP_PROTEASE"/>
    <property type="match status" value="1"/>
</dbReference>
<comment type="similarity">
    <text evidence="1">Belongs to the peptidase C48 family.</text>
</comment>
<dbReference type="EMBL" id="JBBPFD010000680">
    <property type="protein sequence ID" value="KAK7877629.1"/>
    <property type="molecule type" value="Genomic_DNA"/>
</dbReference>
<proteinExistence type="inferred from homology"/>
<dbReference type="SUPFAM" id="SSF54001">
    <property type="entry name" value="Cysteine proteinases"/>
    <property type="match status" value="1"/>
</dbReference>